<name>A0AAW0GC66_9APHY</name>
<sequence length="208" mass="23761">MDFLFADYDPNEWTLPRYVIPDRLLPQPYWVALPCLKDLSAQEAISVALQNRQLTVEHLKPISLRAIHKNTGVAVEFKLCSLCPDKVYNPLFPGHKCHENSLEHLESLAEFLRVDADSFTQFSCDKCRFCFDTCDDLQEHQIFCQTVRTFPIATTTPASTFEPSMDVEEEISPAVSSEYEWGYNLTNAMGLCNMDWFHLASYGDLGGY</sequence>
<gene>
    <name evidence="1" type="ORF">QCA50_009700</name>
</gene>
<evidence type="ECO:0008006" key="3">
    <source>
        <dbReference type="Google" id="ProtNLM"/>
    </source>
</evidence>
<dbReference type="EMBL" id="JASBNA010000014">
    <property type="protein sequence ID" value="KAK7687196.1"/>
    <property type="molecule type" value="Genomic_DNA"/>
</dbReference>
<dbReference type="AlphaFoldDB" id="A0AAW0GC66"/>
<accession>A0AAW0GC66</accession>
<proteinExistence type="predicted"/>
<protein>
    <recommendedName>
        <fullName evidence="3">C2H2-type domain-containing protein</fullName>
    </recommendedName>
</protein>
<reference evidence="1 2" key="1">
    <citation type="submission" date="2022-09" db="EMBL/GenBank/DDBJ databases">
        <authorList>
            <person name="Palmer J.M."/>
        </authorList>
    </citation>
    <scope>NUCLEOTIDE SEQUENCE [LARGE SCALE GENOMIC DNA]</scope>
    <source>
        <strain evidence="1 2">DSM 7382</strain>
    </source>
</reference>
<organism evidence="1 2">
    <name type="scientific">Cerrena zonata</name>
    <dbReference type="NCBI Taxonomy" id="2478898"/>
    <lineage>
        <taxon>Eukaryota</taxon>
        <taxon>Fungi</taxon>
        <taxon>Dikarya</taxon>
        <taxon>Basidiomycota</taxon>
        <taxon>Agaricomycotina</taxon>
        <taxon>Agaricomycetes</taxon>
        <taxon>Polyporales</taxon>
        <taxon>Cerrenaceae</taxon>
        <taxon>Cerrena</taxon>
    </lineage>
</organism>
<keyword evidence="2" id="KW-1185">Reference proteome</keyword>
<evidence type="ECO:0000313" key="1">
    <source>
        <dbReference type="EMBL" id="KAK7687196.1"/>
    </source>
</evidence>
<comment type="caution">
    <text evidence="1">The sequence shown here is derived from an EMBL/GenBank/DDBJ whole genome shotgun (WGS) entry which is preliminary data.</text>
</comment>
<evidence type="ECO:0000313" key="2">
    <source>
        <dbReference type="Proteomes" id="UP001385951"/>
    </source>
</evidence>
<dbReference type="Proteomes" id="UP001385951">
    <property type="component" value="Unassembled WGS sequence"/>
</dbReference>